<dbReference type="RefSeq" id="WP_227478126.1">
    <property type="nucleotide sequence ID" value="NZ_JAFMPT010000039.1"/>
</dbReference>
<reference evidence="2" key="2">
    <citation type="submission" date="2021-10" db="EMBL/GenBank/DDBJ databases">
        <title>Genome of Winogradskyella sp. E313.</title>
        <authorList>
            <person name="Zhou Y."/>
        </authorList>
    </citation>
    <scope>NUCLEOTIDE SEQUENCE</scope>
    <source>
        <strain evidence="2">E313</strain>
    </source>
</reference>
<dbReference type="Proteomes" id="UP000778797">
    <property type="component" value="Unassembled WGS sequence"/>
</dbReference>
<keyword evidence="3" id="KW-1185">Reference proteome</keyword>
<feature type="chain" id="PRO_5047331316" evidence="1">
    <location>
        <begin position="21"/>
        <end position="114"/>
    </location>
</feature>
<evidence type="ECO:0000313" key="2">
    <source>
        <dbReference type="EMBL" id="MCC1485636.1"/>
    </source>
</evidence>
<evidence type="ECO:0000313" key="3">
    <source>
        <dbReference type="Proteomes" id="UP000778797"/>
    </source>
</evidence>
<evidence type="ECO:0000256" key="1">
    <source>
        <dbReference type="SAM" id="SignalP"/>
    </source>
</evidence>
<organism evidence="2 3">
    <name type="scientific">Winogradskyella immobilis</name>
    <dbReference type="NCBI Taxonomy" id="2816852"/>
    <lineage>
        <taxon>Bacteria</taxon>
        <taxon>Pseudomonadati</taxon>
        <taxon>Bacteroidota</taxon>
        <taxon>Flavobacteriia</taxon>
        <taxon>Flavobacteriales</taxon>
        <taxon>Flavobacteriaceae</taxon>
        <taxon>Winogradskyella</taxon>
    </lineage>
</organism>
<reference evidence="2" key="1">
    <citation type="submission" date="2021-03" db="EMBL/GenBank/DDBJ databases">
        <authorList>
            <person name="Ping X."/>
        </authorList>
    </citation>
    <scope>NUCLEOTIDE SEQUENCE</scope>
    <source>
        <strain evidence="2">E313</strain>
    </source>
</reference>
<name>A0ABS8ERX3_9FLAO</name>
<sequence length="114" mass="12933">MKKLALCLSLVFAFSLISFANNDDLRKENYEDSKKEIVSKNVTLHMYNFQYSKDGDFVRFTKATCSGTSGGITQFHTVRCFLCSQARADRKCQEELAKIQSLQHISDDCICDGD</sequence>
<keyword evidence="1" id="KW-0732">Signal</keyword>
<dbReference type="EMBL" id="JAFMPT010000039">
    <property type="protein sequence ID" value="MCC1485636.1"/>
    <property type="molecule type" value="Genomic_DNA"/>
</dbReference>
<protein>
    <submittedName>
        <fullName evidence="2">Uncharacterized protein</fullName>
    </submittedName>
</protein>
<proteinExistence type="predicted"/>
<gene>
    <name evidence="2" type="ORF">J1C55_13630</name>
</gene>
<feature type="signal peptide" evidence="1">
    <location>
        <begin position="1"/>
        <end position="20"/>
    </location>
</feature>
<comment type="caution">
    <text evidence="2">The sequence shown here is derived from an EMBL/GenBank/DDBJ whole genome shotgun (WGS) entry which is preliminary data.</text>
</comment>
<accession>A0ABS8ERX3</accession>